<dbReference type="InterPro" id="IPR027417">
    <property type="entry name" value="P-loop_NTPase"/>
</dbReference>
<dbReference type="InterPro" id="IPR039430">
    <property type="entry name" value="Thymidylate_kin-like_dom"/>
</dbReference>
<keyword evidence="3" id="KW-0547">Nucleotide-binding</keyword>
<dbReference type="Proteomes" id="UP000002247">
    <property type="component" value="Chromosome"/>
</dbReference>
<dbReference type="Gene3D" id="3.40.50.300">
    <property type="entry name" value="P-loop containing nucleotide triphosphate hydrolases"/>
    <property type="match status" value="1"/>
</dbReference>
<dbReference type="Pfam" id="PF02223">
    <property type="entry name" value="Thymidylate_kin"/>
    <property type="match status" value="1"/>
</dbReference>
<dbReference type="GO" id="GO:0005524">
    <property type="term" value="F:ATP binding"/>
    <property type="evidence" value="ECO:0007669"/>
    <property type="project" value="UniProtKB-KW"/>
</dbReference>
<dbReference type="RefSeq" id="WP_013139117.1">
    <property type="nucleotide sequence ID" value="NC_014168.1"/>
</dbReference>
<accession>D6Z9Z7</accession>
<evidence type="ECO:0000256" key="1">
    <source>
        <dbReference type="ARBA" id="ARBA00009776"/>
    </source>
</evidence>
<comment type="similarity">
    <text evidence="1">Belongs to the thymidylate kinase family.</text>
</comment>
<keyword evidence="6" id="KW-0418">Kinase</keyword>
<dbReference type="EMBL" id="CP001958">
    <property type="protein sequence ID" value="ADG98667.1"/>
    <property type="molecule type" value="Genomic_DNA"/>
</dbReference>
<reference evidence="6 7" key="1">
    <citation type="journal article" date="2010" name="Stand. Genomic Sci.">
        <title>Complete genome sequence of Segniliparus rotundus type strain (CDC 1076).</title>
        <authorList>
            <person name="Sikorski J."/>
            <person name="Lapidus A."/>
            <person name="Copeland A."/>
            <person name="Misra M."/>
            <person name="Glavina Del Rio T."/>
            <person name="Nolan M."/>
            <person name="Lucas S."/>
            <person name="Chen F."/>
            <person name="Tice H."/>
            <person name="Cheng J.F."/>
            <person name="Jando M."/>
            <person name="Schneider S."/>
            <person name="Bruce D."/>
            <person name="Goodwin L."/>
            <person name="Pitluck S."/>
            <person name="Liolios K."/>
            <person name="Mikhailova N."/>
            <person name="Pati A."/>
            <person name="Ivanova N."/>
            <person name="Mavromatis K."/>
            <person name="Chen A."/>
            <person name="Palaniappan K."/>
            <person name="Chertkov O."/>
            <person name="Land M."/>
            <person name="Hauser L."/>
            <person name="Chang Y.J."/>
            <person name="Jeffries C.D."/>
            <person name="Brettin T."/>
            <person name="Detter J.C."/>
            <person name="Han C."/>
            <person name="Rohde M."/>
            <person name="Goker M."/>
            <person name="Bristow J."/>
            <person name="Eisen J.A."/>
            <person name="Markowitz V."/>
            <person name="Hugenholtz P."/>
            <person name="Kyrpides N.C."/>
            <person name="Klenk H.P."/>
        </authorList>
    </citation>
    <scope>NUCLEOTIDE SEQUENCE [LARGE SCALE GENOMIC DNA]</scope>
    <source>
        <strain evidence="7">ATCC BAA-972 / CDC 1076 / CIP 108378 / DSM 44985 / JCM 13578</strain>
    </source>
</reference>
<evidence type="ECO:0000313" key="7">
    <source>
        <dbReference type="Proteomes" id="UP000002247"/>
    </source>
</evidence>
<dbReference type="GO" id="GO:0006227">
    <property type="term" value="P:dUDP biosynthetic process"/>
    <property type="evidence" value="ECO:0007669"/>
    <property type="project" value="TreeGrafter"/>
</dbReference>
<dbReference type="OrthoDB" id="9774907at2"/>
<proteinExistence type="inferred from homology"/>
<dbReference type="PANTHER" id="PTHR10344">
    <property type="entry name" value="THYMIDYLATE KINASE"/>
    <property type="match status" value="1"/>
</dbReference>
<evidence type="ECO:0000259" key="5">
    <source>
        <dbReference type="Pfam" id="PF02223"/>
    </source>
</evidence>
<dbReference type="HOGENOM" id="CLU_049131_1_0_11"/>
<dbReference type="STRING" id="640132.Srot_2216"/>
<evidence type="ECO:0000256" key="3">
    <source>
        <dbReference type="ARBA" id="ARBA00022741"/>
    </source>
</evidence>
<dbReference type="KEGG" id="srt:Srot_2216"/>
<dbReference type="eggNOG" id="COG0125">
    <property type="taxonomic scope" value="Bacteria"/>
</dbReference>
<dbReference type="GO" id="GO:0004798">
    <property type="term" value="F:dTMP kinase activity"/>
    <property type="evidence" value="ECO:0007669"/>
    <property type="project" value="TreeGrafter"/>
</dbReference>
<evidence type="ECO:0000256" key="4">
    <source>
        <dbReference type="ARBA" id="ARBA00022840"/>
    </source>
</evidence>
<keyword evidence="7" id="KW-1185">Reference proteome</keyword>
<keyword evidence="6" id="KW-0808">Transferase</keyword>
<dbReference type="PANTHER" id="PTHR10344:SF4">
    <property type="entry name" value="UMP-CMP KINASE 2, MITOCHONDRIAL"/>
    <property type="match status" value="1"/>
</dbReference>
<name>D6Z9Z7_SEGRD</name>
<gene>
    <name evidence="6" type="ordered locus">Srot_2216</name>
</gene>
<dbReference type="GO" id="GO:0006235">
    <property type="term" value="P:dTTP biosynthetic process"/>
    <property type="evidence" value="ECO:0007669"/>
    <property type="project" value="TreeGrafter"/>
</dbReference>
<evidence type="ECO:0000256" key="2">
    <source>
        <dbReference type="ARBA" id="ARBA00017144"/>
    </source>
</evidence>
<keyword evidence="4" id="KW-0067">ATP-binding</keyword>
<dbReference type="GO" id="GO:0006233">
    <property type="term" value="P:dTDP biosynthetic process"/>
    <property type="evidence" value="ECO:0007669"/>
    <property type="project" value="TreeGrafter"/>
</dbReference>
<evidence type="ECO:0000313" key="6">
    <source>
        <dbReference type="EMBL" id="ADG98667.1"/>
    </source>
</evidence>
<dbReference type="AlphaFoldDB" id="D6Z9Z7"/>
<sequence length="209" mass="21790">MLITVEGLDGAGKRTITDALSAVWRAQGRSVAQMAFPRYGQSAHADLAAESLRGAFGGRIAADPLAMGLLFALDRHEAKGELAALLGSHDIVLCDRYAASNAAYGAARLGEDAAGPFASWVFEFEFGRLGLPEPDCQLLLATPAGLAAERARSRAAADPGRARDAYERDGELQERVGAVYGGLAATGWAGPWRVVAPEADPAALAAELV</sequence>
<protein>
    <recommendedName>
        <fullName evidence="2">Thymidylate kinase</fullName>
    </recommendedName>
</protein>
<organism evidence="6 7">
    <name type="scientific">Segniliparus rotundus (strain ATCC BAA-972 / CDC 1076 / CIP 108378 / DSM 44985 / JCM 13578)</name>
    <dbReference type="NCBI Taxonomy" id="640132"/>
    <lineage>
        <taxon>Bacteria</taxon>
        <taxon>Bacillati</taxon>
        <taxon>Actinomycetota</taxon>
        <taxon>Actinomycetes</taxon>
        <taxon>Mycobacteriales</taxon>
        <taxon>Segniliparaceae</taxon>
        <taxon>Segniliparus</taxon>
    </lineage>
</organism>
<dbReference type="SUPFAM" id="SSF52540">
    <property type="entry name" value="P-loop containing nucleoside triphosphate hydrolases"/>
    <property type="match status" value="1"/>
</dbReference>
<feature type="domain" description="Thymidylate kinase-like" evidence="5">
    <location>
        <begin position="5"/>
        <end position="161"/>
    </location>
</feature>
<dbReference type="NCBIfam" id="NF005923">
    <property type="entry name" value="PRK07933.1"/>
    <property type="match status" value="1"/>
</dbReference>
<dbReference type="GO" id="GO:0005829">
    <property type="term" value="C:cytosol"/>
    <property type="evidence" value="ECO:0007669"/>
    <property type="project" value="TreeGrafter"/>
</dbReference>